<dbReference type="GO" id="GO:0030900">
    <property type="term" value="P:forebrain development"/>
    <property type="evidence" value="ECO:0007669"/>
    <property type="project" value="Ensembl"/>
</dbReference>
<dbReference type="GO" id="GO:1904151">
    <property type="term" value="P:positive regulation of microglial cell mediated cytotoxicity"/>
    <property type="evidence" value="ECO:0007669"/>
    <property type="project" value="Ensembl"/>
</dbReference>
<dbReference type="GO" id="GO:0043277">
    <property type="term" value="P:apoptotic cell clearance"/>
    <property type="evidence" value="ECO:0007669"/>
    <property type="project" value="Ensembl"/>
</dbReference>
<dbReference type="PANTHER" id="PTHR17554:SF2">
    <property type="entry name" value="TYRO PROTEIN TYROSINE KINASE-BINDING PROTEIN"/>
    <property type="match status" value="1"/>
</dbReference>
<evidence type="ECO:0000256" key="1">
    <source>
        <dbReference type="ARBA" id="ARBA00004251"/>
    </source>
</evidence>
<dbReference type="PANTHER" id="PTHR17554">
    <property type="entry name" value="TYRO PROTEIN TYROSINE KINASE-BINDING PROTEIN"/>
    <property type="match status" value="1"/>
</dbReference>
<dbReference type="AlphaFoldDB" id="A0A2I3HB11"/>
<dbReference type="GO" id="GO:0002283">
    <property type="term" value="P:neutrophil activation involved in immune response"/>
    <property type="evidence" value="ECO:0007669"/>
    <property type="project" value="Ensembl"/>
</dbReference>
<dbReference type="GO" id="GO:0002282">
    <property type="term" value="P:microglial cell activation involved in immune response"/>
    <property type="evidence" value="ECO:0007669"/>
    <property type="project" value="Ensembl"/>
</dbReference>
<evidence type="ECO:0000256" key="4">
    <source>
        <dbReference type="ARBA" id="ARBA00022475"/>
    </source>
</evidence>
<evidence type="ECO:0000256" key="12">
    <source>
        <dbReference type="ARBA" id="ARBA00023136"/>
    </source>
</evidence>
<dbReference type="EMBL" id="ADFV01122185">
    <property type="status" value="NOT_ANNOTATED_CDS"/>
    <property type="molecule type" value="Genomic_DNA"/>
</dbReference>
<dbReference type="GO" id="GO:0005886">
    <property type="term" value="C:plasma membrane"/>
    <property type="evidence" value="ECO:0007669"/>
    <property type="project" value="UniProtKB-SubCell"/>
</dbReference>
<keyword evidence="5" id="KW-0597">Phosphoprotein</keyword>
<dbReference type="GO" id="GO:0032760">
    <property type="term" value="P:positive regulation of tumor necrosis factor production"/>
    <property type="evidence" value="ECO:0007669"/>
    <property type="project" value="Ensembl"/>
</dbReference>
<dbReference type="InParanoid" id="A0A2I3HB11"/>
<protein>
    <recommendedName>
        <fullName evidence="3">TYRO protein tyrosine kinase-binding protein</fullName>
    </recommendedName>
    <alternativeName>
        <fullName evidence="14">DNAX-activation protein 12</fullName>
    </alternativeName>
</protein>
<dbReference type="GO" id="GO:0007229">
    <property type="term" value="P:integrin-mediated signaling pathway"/>
    <property type="evidence" value="ECO:0007669"/>
    <property type="project" value="Ensembl"/>
</dbReference>
<keyword evidence="8 17" id="KW-0732">Signal</keyword>
<keyword evidence="9" id="KW-0106">Calcium</keyword>
<dbReference type="FunFam" id="1.10.287.770:FF:000004">
    <property type="entry name" value="TYRO protein tyrosine kinase-binding protein"/>
    <property type="match status" value="1"/>
</dbReference>
<keyword evidence="11 16" id="KW-1133">Transmembrane helix</keyword>
<feature type="region of interest" description="Disordered" evidence="15">
    <location>
        <begin position="99"/>
        <end position="130"/>
    </location>
</feature>
<evidence type="ECO:0000256" key="6">
    <source>
        <dbReference type="ARBA" id="ARBA00022692"/>
    </source>
</evidence>
<dbReference type="GO" id="GO:0005102">
    <property type="term" value="F:signaling receptor binding"/>
    <property type="evidence" value="ECO:0007669"/>
    <property type="project" value="Ensembl"/>
</dbReference>
<feature type="chain" id="PRO_5014157494" description="TYRO protein tyrosine kinase-binding protein" evidence="17">
    <location>
        <begin position="28"/>
        <end position="144"/>
    </location>
</feature>
<evidence type="ECO:0000256" key="11">
    <source>
        <dbReference type="ARBA" id="ARBA00022989"/>
    </source>
</evidence>
<evidence type="ECO:0000256" key="10">
    <source>
        <dbReference type="ARBA" id="ARBA00022859"/>
    </source>
</evidence>
<keyword evidence="10" id="KW-0391">Immunity</keyword>
<dbReference type="GO" id="GO:0034241">
    <property type="term" value="P:positive regulation of macrophage fusion"/>
    <property type="evidence" value="ECO:0007669"/>
    <property type="project" value="Ensembl"/>
</dbReference>
<evidence type="ECO:0000256" key="16">
    <source>
        <dbReference type="SAM" id="Phobius"/>
    </source>
</evidence>
<keyword evidence="12 16" id="KW-0472">Membrane</keyword>
<evidence type="ECO:0000256" key="13">
    <source>
        <dbReference type="ARBA" id="ARBA00023157"/>
    </source>
</evidence>
<dbReference type="GO" id="GO:0032816">
    <property type="term" value="P:positive regulation of natural killer cell activation"/>
    <property type="evidence" value="ECO:0007669"/>
    <property type="project" value="Ensembl"/>
</dbReference>
<keyword evidence="4" id="KW-1003">Cell membrane</keyword>
<evidence type="ECO:0000256" key="9">
    <source>
        <dbReference type="ARBA" id="ARBA00022837"/>
    </source>
</evidence>
<gene>
    <name evidence="18" type="primary">TYROBP</name>
</gene>
<dbReference type="InterPro" id="IPR026200">
    <property type="entry name" value="Tyrobp"/>
</dbReference>
<evidence type="ECO:0000313" key="18">
    <source>
        <dbReference type="Ensembl" id="ENSNLEP00000040666.1"/>
    </source>
</evidence>
<accession>A0A2I3HB11</accession>
<comment type="subcellular location">
    <subcellularLocation>
        <location evidence="1">Cell membrane</location>
        <topology evidence="1">Single-pass type I membrane protein</topology>
    </subcellularLocation>
</comment>
<feature type="compositionally biased region" description="Polar residues" evidence="15">
    <location>
        <begin position="118"/>
        <end position="130"/>
    </location>
</feature>
<dbReference type="Gene3D" id="1.10.287.770">
    <property type="entry name" value="YojJ-like"/>
    <property type="match status" value="1"/>
</dbReference>
<dbReference type="GO" id="GO:1900272">
    <property type="term" value="P:negative regulation of long-term synaptic potentiation"/>
    <property type="evidence" value="ECO:0007669"/>
    <property type="project" value="Ensembl"/>
</dbReference>
<dbReference type="Ensembl" id="ENSNLET00000046898.1">
    <property type="protein sequence ID" value="ENSNLEP00000040666.1"/>
    <property type="gene ID" value="ENSNLEG00000011600.2"/>
</dbReference>
<dbReference type="GO" id="GO:0002291">
    <property type="term" value="P:T cell activation via T cell receptor contact with antigen bound to MHC molecule on antigen presenting cell"/>
    <property type="evidence" value="ECO:0007669"/>
    <property type="project" value="Ensembl"/>
</dbReference>
<evidence type="ECO:0000256" key="14">
    <source>
        <dbReference type="ARBA" id="ARBA00031252"/>
    </source>
</evidence>
<name>A0A2I3HB11_NOMLE</name>
<dbReference type="GO" id="GO:2001206">
    <property type="term" value="P:positive regulation of osteoclast development"/>
    <property type="evidence" value="ECO:0007669"/>
    <property type="project" value="Ensembl"/>
</dbReference>
<evidence type="ECO:0000256" key="8">
    <source>
        <dbReference type="ARBA" id="ARBA00022729"/>
    </source>
</evidence>
<evidence type="ECO:0000313" key="19">
    <source>
        <dbReference type="Proteomes" id="UP000001073"/>
    </source>
</evidence>
<keyword evidence="6 16" id="KW-0812">Transmembrane</keyword>
<dbReference type="GeneTree" id="ENSGT00390000016786"/>
<dbReference type="GO" id="GO:0032693">
    <property type="term" value="P:negative regulation of interleukin-10 production"/>
    <property type="evidence" value="ECO:0007669"/>
    <property type="project" value="Ensembl"/>
</dbReference>
<dbReference type="GO" id="GO:0032755">
    <property type="term" value="P:positive regulation of interleukin-6 production"/>
    <property type="evidence" value="ECO:0007669"/>
    <property type="project" value="Ensembl"/>
</dbReference>
<dbReference type="FunCoup" id="A0A2I3HB11">
    <property type="interactions" value="257"/>
</dbReference>
<reference evidence="18" key="2">
    <citation type="submission" date="2025-08" db="UniProtKB">
        <authorList>
            <consortium name="Ensembl"/>
        </authorList>
    </citation>
    <scope>IDENTIFICATION</scope>
</reference>
<dbReference type="GO" id="GO:0032911">
    <property type="term" value="P:negative regulation of transforming growth factor beta1 production"/>
    <property type="evidence" value="ECO:0007669"/>
    <property type="project" value="Ensembl"/>
</dbReference>
<dbReference type="GO" id="GO:0009986">
    <property type="term" value="C:cell surface"/>
    <property type="evidence" value="ECO:0007669"/>
    <property type="project" value="Ensembl"/>
</dbReference>
<dbReference type="STRING" id="61853.ENSNLEP00000040666"/>
<dbReference type="GO" id="GO:0032731">
    <property type="term" value="P:positive regulation of interleukin-1 beta production"/>
    <property type="evidence" value="ECO:0007669"/>
    <property type="project" value="Ensembl"/>
</dbReference>
<feature type="transmembrane region" description="Helical" evidence="16">
    <location>
        <begin position="43"/>
        <end position="64"/>
    </location>
</feature>
<keyword evidence="7" id="KW-0479">Metal-binding</keyword>
<evidence type="ECO:0000256" key="15">
    <source>
        <dbReference type="SAM" id="MobiDB-lite"/>
    </source>
</evidence>
<dbReference type="GO" id="GO:0048678">
    <property type="term" value="P:response to axon injury"/>
    <property type="evidence" value="ECO:0007669"/>
    <property type="project" value="Ensembl"/>
</dbReference>
<sequence length="144" mass="15612">MGGLEPCSRLLLLPLLLAVDGLRPVQAQAQSDCNCSTVSPGVLAGIVLGDLVLTVLIALAVYFLGRLVPRGRGAAEGMVMEVLIWNDKTPSTHHSACLCTPQHPSPPAATRKQRITETESPYQELQGQRSDVYSNLNTQRPYYK</sequence>
<evidence type="ECO:0000256" key="2">
    <source>
        <dbReference type="ARBA" id="ARBA00009791"/>
    </source>
</evidence>
<dbReference type="GO" id="GO:0071526">
    <property type="term" value="P:semaphorin-plexin signaling pathway"/>
    <property type="evidence" value="ECO:0007669"/>
    <property type="project" value="Ensembl"/>
</dbReference>
<evidence type="ECO:0000256" key="5">
    <source>
        <dbReference type="ARBA" id="ARBA00022553"/>
    </source>
</evidence>
<reference evidence="18 19" key="1">
    <citation type="submission" date="2012-10" db="EMBL/GenBank/DDBJ databases">
        <authorList>
            <consortium name="Gibbon Genome Sequencing Consortium"/>
        </authorList>
    </citation>
    <scope>NUCLEOTIDE SEQUENCE [LARGE SCALE GENOMIC DNA]</scope>
</reference>
<keyword evidence="19" id="KW-1185">Reference proteome</keyword>
<evidence type="ECO:0000256" key="17">
    <source>
        <dbReference type="SAM" id="SignalP"/>
    </source>
</evidence>
<reference evidence="18" key="3">
    <citation type="submission" date="2025-09" db="UniProtKB">
        <authorList>
            <consortium name="Ensembl"/>
        </authorList>
    </citation>
    <scope>IDENTIFICATION</scope>
</reference>
<proteinExistence type="inferred from homology"/>
<feature type="signal peptide" evidence="17">
    <location>
        <begin position="1"/>
        <end position="27"/>
    </location>
</feature>
<dbReference type="GO" id="GO:1902685">
    <property type="term" value="P:positive regulation of receptor localization to synapse"/>
    <property type="evidence" value="ECO:0007669"/>
    <property type="project" value="Ensembl"/>
</dbReference>
<keyword evidence="13" id="KW-1015">Disulfide bond</keyword>
<organism evidence="18 19">
    <name type="scientific">Nomascus leucogenys</name>
    <name type="common">Northern white-cheeked gibbon</name>
    <name type="synonym">Hylobates leucogenys</name>
    <dbReference type="NCBI Taxonomy" id="61853"/>
    <lineage>
        <taxon>Eukaryota</taxon>
        <taxon>Metazoa</taxon>
        <taxon>Chordata</taxon>
        <taxon>Craniata</taxon>
        <taxon>Vertebrata</taxon>
        <taxon>Euteleostomi</taxon>
        <taxon>Mammalia</taxon>
        <taxon>Eutheria</taxon>
        <taxon>Euarchontoglires</taxon>
        <taxon>Primates</taxon>
        <taxon>Haplorrhini</taxon>
        <taxon>Catarrhini</taxon>
        <taxon>Hylobatidae</taxon>
        <taxon>Nomascus</taxon>
    </lineage>
</organism>
<dbReference type="GO" id="GO:0030889">
    <property type="term" value="P:negative regulation of B cell proliferation"/>
    <property type="evidence" value="ECO:0007669"/>
    <property type="project" value="Ensembl"/>
</dbReference>
<evidence type="ECO:0000256" key="7">
    <source>
        <dbReference type="ARBA" id="ARBA00022723"/>
    </source>
</evidence>
<dbReference type="Proteomes" id="UP000001073">
    <property type="component" value="Chromosome 10"/>
</dbReference>
<dbReference type="GO" id="GO:0030036">
    <property type="term" value="P:actin cytoskeleton organization"/>
    <property type="evidence" value="ECO:0007669"/>
    <property type="project" value="Ensembl"/>
</dbReference>
<dbReference type="GO" id="GO:0046872">
    <property type="term" value="F:metal ion binding"/>
    <property type="evidence" value="ECO:0007669"/>
    <property type="project" value="UniProtKB-KW"/>
</dbReference>
<dbReference type="OMA" id="QRQPYYK"/>
<dbReference type="GO" id="GO:0032930">
    <property type="term" value="P:positive regulation of superoxide anion generation"/>
    <property type="evidence" value="ECO:0007669"/>
    <property type="project" value="Ensembl"/>
</dbReference>
<dbReference type="GO" id="GO:0030316">
    <property type="term" value="P:osteoclast differentiation"/>
    <property type="evidence" value="ECO:0007669"/>
    <property type="project" value="Ensembl"/>
</dbReference>
<comment type="similarity">
    <text evidence="2">Belongs to the TYROBP family.</text>
</comment>
<evidence type="ECO:0000256" key="3">
    <source>
        <dbReference type="ARBA" id="ARBA00022356"/>
    </source>
</evidence>